<evidence type="ECO:0000256" key="3">
    <source>
        <dbReference type="ARBA" id="ARBA00022801"/>
    </source>
</evidence>
<reference evidence="7" key="2">
    <citation type="journal article" date="2018" name="Environ. Microbiol.">
        <title>Bloom of a denitrifying methanotroph, 'Candidatus Methylomirabilis limnetica', in a deep stratified lake.</title>
        <authorList>
            <person name="Graf J.S."/>
            <person name="Mayr M.J."/>
            <person name="Marchant H.K."/>
            <person name="Tienken D."/>
            <person name="Hach P.F."/>
            <person name="Brand A."/>
            <person name="Schubert C.J."/>
            <person name="Kuypers M.M."/>
            <person name="Milucka J."/>
        </authorList>
    </citation>
    <scope>NUCLEOTIDE SEQUENCE [LARGE SCALE GENOMIC DNA]</scope>
    <source>
        <strain evidence="7">Zug</strain>
    </source>
</reference>
<evidence type="ECO:0000313" key="6">
    <source>
        <dbReference type="EMBL" id="PTL36229.1"/>
    </source>
</evidence>
<keyword evidence="2" id="KW-0645">Protease</keyword>
<dbReference type="Gene3D" id="2.30.42.10">
    <property type="match status" value="1"/>
</dbReference>
<dbReference type="InterPro" id="IPR001478">
    <property type="entry name" value="PDZ"/>
</dbReference>
<protein>
    <submittedName>
        <fullName evidence="6">2-alkenal reductase</fullName>
    </submittedName>
</protein>
<sequence>MSDSFSGQVRRAVLAVLLTAGCLVVGVDALAQKTQAENSGLSPEEQIVISVYKHASPGVVHITSTALAYDVFSNPVPQKGTGTGFVVDDRGYILTNNHVVEEADSLEVTLPDKSKVSAKLIGRDPSNDLAVIKISVPKEKLFPLKLGSSDTVQVGQMAIAIGNPFGLDRTVTRGVISSMGRTLRSESGRQIRGVIQTDAPINPGNSGGPLLNSRGEVVGINSAIYTPSGGSVGIGFAIPIDTAKRLLPQLIAKGRVSHPWLGVAGLDITPELVNALKLPVRQGIVVMQVSPKGPVDRAGIRGSTRKARVGNMLVNVGGDIIVAVDSRKMISIDDLTAFLDGERKVGDQVKIEILRDGRPLALSVRLGELPEK</sequence>
<dbReference type="SUPFAM" id="SSF50156">
    <property type="entry name" value="PDZ domain-like"/>
    <property type="match status" value="1"/>
</dbReference>
<reference evidence="6 7" key="1">
    <citation type="submission" date="2017-09" db="EMBL/GenBank/DDBJ databases">
        <title>Bloom of a denitrifying methanotroph, Candidatus Methylomirabilis limnetica, in a deep stratified lake.</title>
        <authorList>
            <person name="Graf J.S."/>
            <person name="Marchant H.K."/>
            <person name="Tienken D."/>
            <person name="Hach P.F."/>
            <person name="Brand A."/>
            <person name="Schubert C.J."/>
            <person name="Kuypers M.M."/>
            <person name="Milucka J."/>
        </authorList>
    </citation>
    <scope>NUCLEOTIDE SEQUENCE [LARGE SCALE GENOMIC DNA]</scope>
    <source>
        <strain evidence="6 7">Zug</strain>
    </source>
</reference>
<proteinExistence type="inferred from homology"/>
<dbReference type="PANTHER" id="PTHR43343:SF3">
    <property type="entry name" value="PROTEASE DO-LIKE 8, CHLOROPLASTIC"/>
    <property type="match status" value="1"/>
</dbReference>
<keyword evidence="4" id="KW-0720">Serine protease</keyword>
<dbReference type="CDD" id="cd06779">
    <property type="entry name" value="cpPDZ_Deg_HtrA-like"/>
    <property type="match status" value="1"/>
</dbReference>
<gene>
    <name evidence="6" type="ORF">CLG94_06120</name>
</gene>
<dbReference type="InterPro" id="IPR051201">
    <property type="entry name" value="Chloro_Bact_Ser_Proteases"/>
</dbReference>
<dbReference type="FunFam" id="2.40.10.10:FF:000001">
    <property type="entry name" value="Periplasmic serine protease DegS"/>
    <property type="match status" value="1"/>
</dbReference>
<dbReference type="Gene3D" id="2.40.10.120">
    <property type="match status" value="1"/>
</dbReference>
<dbReference type="InterPro" id="IPR009003">
    <property type="entry name" value="Peptidase_S1_PA"/>
</dbReference>
<comment type="caution">
    <text evidence="6">The sequence shown here is derived from an EMBL/GenBank/DDBJ whole genome shotgun (WGS) entry which is preliminary data.</text>
</comment>
<dbReference type="PANTHER" id="PTHR43343">
    <property type="entry name" value="PEPTIDASE S12"/>
    <property type="match status" value="1"/>
</dbReference>
<comment type="similarity">
    <text evidence="1">Belongs to the peptidase S1C family.</text>
</comment>
<name>A0A2T4TYP9_9BACT</name>
<keyword evidence="7" id="KW-1185">Reference proteome</keyword>
<dbReference type="InterPro" id="IPR036034">
    <property type="entry name" value="PDZ_sf"/>
</dbReference>
<evidence type="ECO:0000256" key="1">
    <source>
        <dbReference type="ARBA" id="ARBA00010541"/>
    </source>
</evidence>
<organism evidence="6 7">
    <name type="scientific">Candidatus Methylomirabilis limnetica</name>
    <dbReference type="NCBI Taxonomy" id="2033718"/>
    <lineage>
        <taxon>Bacteria</taxon>
        <taxon>Candidatus Methylomirabilota</taxon>
        <taxon>Candidatus Methylomirabilia</taxon>
        <taxon>Candidatus Methylomirabilales</taxon>
        <taxon>Candidatus Methylomirabilaceae</taxon>
        <taxon>Candidatus Methylomirabilis</taxon>
    </lineage>
</organism>
<dbReference type="AlphaFoldDB" id="A0A2T4TYP9"/>
<dbReference type="GO" id="GO:0006508">
    <property type="term" value="P:proteolysis"/>
    <property type="evidence" value="ECO:0007669"/>
    <property type="project" value="UniProtKB-KW"/>
</dbReference>
<evidence type="ECO:0000256" key="2">
    <source>
        <dbReference type="ARBA" id="ARBA00022670"/>
    </source>
</evidence>
<dbReference type="OrthoDB" id="9758917at2"/>
<dbReference type="GO" id="GO:0004252">
    <property type="term" value="F:serine-type endopeptidase activity"/>
    <property type="evidence" value="ECO:0007669"/>
    <property type="project" value="InterPro"/>
</dbReference>
<keyword evidence="3" id="KW-0378">Hydrolase</keyword>
<dbReference type="Pfam" id="PF13180">
    <property type="entry name" value="PDZ_2"/>
    <property type="match status" value="1"/>
</dbReference>
<dbReference type="Proteomes" id="UP000241436">
    <property type="component" value="Unassembled WGS sequence"/>
</dbReference>
<dbReference type="Pfam" id="PF13365">
    <property type="entry name" value="Trypsin_2"/>
    <property type="match status" value="1"/>
</dbReference>
<evidence type="ECO:0000259" key="5">
    <source>
        <dbReference type="Pfam" id="PF13180"/>
    </source>
</evidence>
<dbReference type="PRINTS" id="PR00834">
    <property type="entry name" value="PROTEASES2C"/>
</dbReference>
<accession>A0A2T4TYP9</accession>
<dbReference type="InterPro" id="IPR001940">
    <property type="entry name" value="Peptidase_S1C"/>
</dbReference>
<feature type="domain" description="PDZ" evidence="5">
    <location>
        <begin position="281"/>
        <end position="366"/>
    </location>
</feature>
<dbReference type="EMBL" id="NVQC01000017">
    <property type="protein sequence ID" value="PTL36229.1"/>
    <property type="molecule type" value="Genomic_DNA"/>
</dbReference>
<dbReference type="SUPFAM" id="SSF50494">
    <property type="entry name" value="Trypsin-like serine proteases"/>
    <property type="match status" value="1"/>
</dbReference>
<evidence type="ECO:0000256" key="4">
    <source>
        <dbReference type="ARBA" id="ARBA00022825"/>
    </source>
</evidence>
<evidence type="ECO:0000313" key="7">
    <source>
        <dbReference type="Proteomes" id="UP000241436"/>
    </source>
</evidence>